<feature type="transmembrane region" description="Helical" evidence="1">
    <location>
        <begin position="58"/>
        <end position="78"/>
    </location>
</feature>
<sequence>MSTRKYRLAAPIDNDKIDISHRSVPHSSPVWLPTSNNVCTKPEKALLHTKPFIPPARWWIVLPLLLLSVFIAAADPVITNDFIVRRYERQYGLDASPNTQRQVCRQSVSTSTAVYYRQYLLYRLELSQRQSDYALVQRAAAKLHTKLSVASLIPASCIGSLFFITLPVLRSKLTRMIEVDEYAIVFIGAGVIEVLATGPTAPCHGSGLGYCFHPRFVVSNPSGVVPGFECCDGLICGGVSGVGLLNIPFPPFPYASSVRVKPDYYNAFPQRYLTSCRKN</sequence>
<evidence type="ECO:0000313" key="2">
    <source>
        <dbReference type="EMBL" id="CAF1064170.1"/>
    </source>
</evidence>
<dbReference type="AlphaFoldDB" id="A0A814LF83"/>
<comment type="caution">
    <text evidence="2">The sequence shown here is derived from an EMBL/GenBank/DDBJ whole genome shotgun (WGS) entry which is preliminary data.</text>
</comment>
<dbReference type="Proteomes" id="UP000663845">
    <property type="component" value="Unassembled WGS sequence"/>
</dbReference>
<reference evidence="2" key="1">
    <citation type="submission" date="2021-02" db="EMBL/GenBank/DDBJ databases">
        <authorList>
            <person name="Nowell W R."/>
        </authorList>
    </citation>
    <scope>NUCLEOTIDE SEQUENCE</scope>
</reference>
<accession>A0A814LF83</accession>
<keyword evidence="1" id="KW-0472">Membrane</keyword>
<evidence type="ECO:0000256" key="1">
    <source>
        <dbReference type="SAM" id="Phobius"/>
    </source>
</evidence>
<protein>
    <submittedName>
        <fullName evidence="2">Uncharacterized protein</fullName>
    </submittedName>
</protein>
<name>A0A814LF83_9BILA</name>
<keyword evidence="1" id="KW-1133">Transmembrane helix</keyword>
<evidence type="ECO:0000313" key="3">
    <source>
        <dbReference type="Proteomes" id="UP000663845"/>
    </source>
</evidence>
<keyword evidence="1" id="KW-0812">Transmembrane</keyword>
<feature type="transmembrane region" description="Helical" evidence="1">
    <location>
        <begin position="147"/>
        <end position="169"/>
    </location>
</feature>
<gene>
    <name evidence="2" type="ORF">JYZ213_LOCUS19387</name>
</gene>
<organism evidence="2 3">
    <name type="scientific">Adineta steineri</name>
    <dbReference type="NCBI Taxonomy" id="433720"/>
    <lineage>
        <taxon>Eukaryota</taxon>
        <taxon>Metazoa</taxon>
        <taxon>Spiralia</taxon>
        <taxon>Gnathifera</taxon>
        <taxon>Rotifera</taxon>
        <taxon>Eurotatoria</taxon>
        <taxon>Bdelloidea</taxon>
        <taxon>Adinetida</taxon>
        <taxon>Adinetidae</taxon>
        <taxon>Adineta</taxon>
    </lineage>
</organism>
<proteinExistence type="predicted"/>
<dbReference type="EMBL" id="CAJNOG010000196">
    <property type="protein sequence ID" value="CAF1064170.1"/>
    <property type="molecule type" value="Genomic_DNA"/>
</dbReference>